<dbReference type="PANTHER" id="PTHR30537">
    <property type="entry name" value="HTH-TYPE TRANSCRIPTIONAL REGULATOR"/>
    <property type="match status" value="1"/>
</dbReference>
<dbReference type="InterPro" id="IPR036388">
    <property type="entry name" value="WH-like_DNA-bd_sf"/>
</dbReference>
<feature type="domain" description="HTH lysR-type" evidence="5">
    <location>
        <begin position="27"/>
        <end position="84"/>
    </location>
</feature>
<evidence type="ECO:0000313" key="7">
    <source>
        <dbReference type="Proteomes" id="UP000242915"/>
    </source>
</evidence>
<dbReference type="Gene3D" id="1.10.10.10">
    <property type="entry name" value="Winged helix-like DNA-binding domain superfamily/Winged helix DNA-binding domain"/>
    <property type="match status" value="1"/>
</dbReference>
<dbReference type="GO" id="GO:0043565">
    <property type="term" value="F:sequence-specific DNA binding"/>
    <property type="evidence" value="ECO:0007669"/>
    <property type="project" value="TreeGrafter"/>
</dbReference>
<evidence type="ECO:0000256" key="4">
    <source>
        <dbReference type="ARBA" id="ARBA00023163"/>
    </source>
</evidence>
<evidence type="ECO:0000313" key="6">
    <source>
        <dbReference type="EMBL" id="SNS63446.1"/>
    </source>
</evidence>
<dbReference type="EMBL" id="FZOG01000003">
    <property type="protein sequence ID" value="SNS63446.1"/>
    <property type="molecule type" value="Genomic_DNA"/>
</dbReference>
<keyword evidence="3" id="KW-0238">DNA-binding</keyword>
<name>A0A239G245_9PSED</name>
<dbReference type="Proteomes" id="UP000242915">
    <property type="component" value="Unassembled WGS sequence"/>
</dbReference>
<dbReference type="PANTHER" id="PTHR30537:SF68">
    <property type="entry name" value="TRANSCRIPTIONAL REGULATOR-RELATED"/>
    <property type="match status" value="1"/>
</dbReference>
<dbReference type="FunFam" id="1.10.10.10:FF:000001">
    <property type="entry name" value="LysR family transcriptional regulator"/>
    <property type="match status" value="1"/>
</dbReference>
<evidence type="ECO:0000256" key="1">
    <source>
        <dbReference type="ARBA" id="ARBA00009437"/>
    </source>
</evidence>
<dbReference type="GO" id="GO:0003700">
    <property type="term" value="F:DNA-binding transcription factor activity"/>
    <property type="evidence" value="ECO:0007669"/>
    <property type="project" value="InterPro"/>
</dbReference>
<comment type="similarity">
    <text evidence="1">Belongs to the LysR transcriptional regulatory family.</text>
</comment>
<dbReference type="PROSITE" id="PS50931">
    <property type="entry name" value="HTH_LYSR"/>
    <property type="match status" value="1"/>
</dbReference>
<gene>
    <name evidence="6" type="ORF">SAMN05216255_2902</name>
</gene>
<protein>
    <submittedName>
        <fullName evidence="6">Transcriptional regulator, LysR family</fullName>
    </submittedName>
</protein>
<dbReference type="Pfam" id="PF00126">
    <property type="entry name" value="HTH_1"/>
    <property type="match status" value="1"/>
</dbReference>
<keyword evidence="4" id="KW-0804">Transcription</keyword>
<dbReference type="InterPro" id="IPR036390">
    <property type="entry name" value="WH_DNA-bd_sf"/>
</dbReference>
<reference evidence="7" key="1">
    <citation type="submission" date="2017-06" db="EMBL/GenBank/DDBJ databases">
        <authorList>
            <person name="Varghese N."/>
            <person name="Submissions S."/>
        </authorList>
    </citation>
    <scope>NUCLEOTIDE SEQUENCE [LARGE SCALE GENOMIC DNA]</scope>
    <source>
        <strain evidence="7">CIP 108523</strain>
    </source>
</reference>
<keyword evidence="2" id="KW-0805">Transcription regulation</keyword>
<dbReference type="Gene3D" id="3.40.190.290">
    <property type="match status" value="1"/>
</dbReference>
<dbReference type="InterPro" id="IPR058163">
    <property type="entry name" value="LysR-type_TF_proteobact-type"/>
</dbReference>
<dbReference type="InterPro" id="IPR000847">
    <property type="entry name" value="LysR_HTH_N"/>
</dbReference>
<dbReference type="InterPro" id="IPR005119">
    <property type="entry name" value="LysR_subst-bd"/>
</dbReference>
<dbReference type="SUPFAM" id="SSF46785">
    <property type="entry name" value="Winged helix' DNA-binding domain"/>
    <property type="match status" value="1"/>
</dbReference>
<evidence type="ECO:0000256" key="3">
    <source>
        <dbReference type="ARBA" id="ARBA00023125"/>
    </source>
</evidence>
<organism evidence="6 7">
    <name type="scientific">Pseudomonas segetis</name>
    <dbReference type="NCBI Taxonomy" id="298908"/>
    <lineage>
        <taxon>Bacteria</taxon>
        <taxon>Pseudomonadati</taxon>
        <taxon>Pseudomonadota</taxon>
        <taxon>Gammaproteobacteria</taxon>
        <taxon>Pseudomonadales</taxon>
        <taxon>Pseudomonadaceae</taxon>
        <taxon>Pseudomonas</taxon>
    </lineage>
</organism>
<dbReference type="AlphaFoldDB" id="A0A239G245"/>
<dbReference type="CDD" id="cd08422">
    <property type="entry name" value="PBP2_CrgA_like"/>
    <property type="match status" value="1"/>
</dbReference>
<keyword evidence="7" id="KW-1185">Reference proteome</keyword>
<proteinExistence type="inferred from homology"/>
<sequence>MGRTLDLPHGLINTPHDQILLSMNTSIDLPEMRVFAAVVTDGSFTLAADRLGTDKARVSRIVSRMEDKLGAQLLTRSTRRLSVTEVGRDYFERAMSILTAAEAAEAAVAQQSREPKGLLKLTAGSEFGTMVVDNWVADFLRLAPKVTVEAEYTNRLVDIIHEGFDVAIRVGALDDSSLSARKLGEVDYGLYAATDYLKRAPAITSVADLKHHDLIMKTTRGRANWALVNGAKTEKVTASPRCAVNSTISARNLVLTGLGITQLPRFMAEPHVVQGTLSCVLPGWAEVPAPVHAVFASSRYMDPKVRSFVDLCLSAFKDN</sequence>
<evidence type="ECO:0000259" key="5">
    <source>
        <dbReference type="PROSITE" id="PS50931"/>
    </source>
</evidence>
<dbReference type="Pfam" id="PF03466">
    <property type="entry name" value="LysR_substrate"/>
    <property type="match status" value="1"/>
</dbReference>
<dbReference type="GO" id="GO:0006351">
    <property type="term" value="P:DNA-templated transcription"/>
    <property type="evidence" value="ECO:0007669"/>
    <property type="project" value="TreeGrafter"/>
</dbReference>
<evidence type="ECO:0000256" key="2">
    <source>
        <dbReference type="ARBA" id="ARBA00023015"/>
    </source>
</evidence>
<dbReference type="SUPFAM" id="SSF53850">
    <property type="entry name" value="Periplasmic binding protein-like II"/>
    <property type="match status" value="1"/>
</dbReference>
<accession>A0A239G245</accession>